<evidence type="ECO:0000256" key="6">
    <source>
        <dbReference type="ARBA" id="ARBA00023288"/>
    </source>
</evidence>
<dbReference type="Pfam" id="PF02608">
    <property type="entry name" value="Bmp"/>
    <property type="match status" value="1"/>
</dbReference>
<dbReference type="OrthoDB" id="9784230at2"/>
<dbReference type="Proteomes" id="UP000320582">
    <property type="component" value="Unassembled WGS sequence"/>
</dbReference>
<dbReference type="AlphaFoldDB" id="A0A543KCD5"/>
<dbReference type="RefSeq" id="WP_142080406.1">
    <property type="nucleotide sequence ID" value="NZ_VFPT01000001.1"/>
</dbReference>
<evidence type="ECO:0000313" key="10">
    <source>
        <dbReference type="Proteomes" id="UP000320582"/>
    </source>
</evidence>
<gene>
    <name evidence="9" type="ORF">BD293_1366</name>
</gene>
<feature type="domain" description="ABC transporter substrate-binding protein PnrA-like" evidence="8">
    <location>
        <begin position="28"/>
        <end position="306"/>
    </location>
</feature>
<dbReference type="InterPro" id="IPR003760">
    <property type="entry name" value="PnrA-like"/>
</dbReference>
<evidence type="ECO:0000256" key="7">
    <source>
        <dbReference type="SAM" id="SignalP"/>
    </source>
</evidence>
<evidence type="ECO:0000256" key="1">
    <source>
        <dbReference type="ARBA" id="ARBA00004193"/>
    </source>
</evidence>
<comment type="caution">
    <text evidence="9">The sequence shown here is derived from an EMBL/GenBank/DDBJ whole genome shotgun (WGS) entry which is preliminary data.</text>
</comment>
<name>A0A543KCD5_9RHOB</name>
<evidence type="ECO:0000256" key="2">
    <source>
        <dbReference type="ARBA" id="ARBA00008610"/>
    </source>
</evidence>
<protein>
    <submittedName>
        <fullName evidence="9">Nucleoside-binding protein</fullName>
    </submittedName>
</protein>
<dbReference type="SUPFAM" id="SSF53822">
    <property type="entry name" value="Periplasmic binding protein-like I"/>
    <property type="match status" value="1"/>
</dbReference>
<evidence type="ECO:0000256" key="5">
    <source>
        <dbReference type="ARBA" id="ARBA00023136"/>
    </source>
</evidence>
<comment type="similarity">
    <text evidence="2">Belongs to the BMP lipoprotein family.</text>
</comment>
<dbReference type="PANTHER" id="PTHR34296">
    <property type="entry name" value="TRANSCRIPTIONAL ACTIVATOR PROTEIN MED"/>
    <property type="match status" value="1"/>
</dbReference>
<keyword evidence="10" id="KW-1185">Reference proteome</keyword>
<organism evidence="9 10">
    <name type="scientific">Roseinatronobacter monicus</name>
    <dbReference type="NCBI Taxonomy" id="393481"/>
    <lineage>
        <taxon>Bacteria</taxon>
        <taxon>Pseudomonadati</taxon>
        <taxon>Pseudomonadota</taxon>
        <taxon>Alphaproteobacteria</taxon>
        <taxon>Rhodobacterales</taxon>
        <taxon>Paracoccaceae</taxon>
        <taxon>Roseinatronobacter</taxon>
    </lineage>
</organism>
<dbReference type="CDD" id="cd06354">
    <property type="entry name" value="PBP1_PrnA-like"/>
    <property type="match status" value="1"/>
</dbReference>
<reference evidence="9 10" key="1">
    <citation type="submission" date="2019-06" db="EMBL/GenBank/DDBJ databases">
        <title>Genomic Encyclopedia of Archaeal and Bacterial Type Strains, Phase II (KMG-II): from individual species to whole genera.</title>
        <authorList>
            <person name="Goeker M."/>
        </authorList>
    </citation>
    <scope>NUCLEOTIDE SEQUENCE [LARGE SCALE GENOMIC DNA]</scope>
    <source>
        <strain evidence="9 10">DSM 18423</strain>
    </source>
</reference>
<evidence type="ECO:0000259" key="8">
    <source>
        <dbReference type="Pfam" id="PF02608"/>
    </source>
</evidence>
<keyword evidence="3" id="KW-1003">Cell membrane</keyword>
<dbReference type="Gene3D" id="3.40.50.2300">
    <property type="match status" value="2"/>
</dbReference>
<feature type="signal peptide" evidence="7">
    <location>
        <begin position="1"/>
        <end position="23"/>
    </location>
</feature>
<sequence length="329" mass="34452">MIRISTFTGAASVLALTAGMAQADPALMFDLGGKFDKSFNEAAYNGAERWRAETGGTYREIEMQAAAQRVQFARRLAEAGSNPVVVMGFQNAPTLEEVAPDYPDTSFVLIDAVVDLPNVRSVIFAEHEGSYLVGMLAAMANETGTISFVGGMEIPLIASFACGYAQGAKAVNPDINVIVNYTGDTPAAWNDPVRGGEIARAQISQNSDVVFAAAGGTGLGVLQAAEDAGVFSIGVDSNQNHLHPGSVLTSMLKLVDQAVYDAFTDGPGLEAGVVQMDLAAGGVGYAMDEHNADLISDQMQEMVEAAKAAISTGELVVHDYRVDSVCPAF</sequence>
<evidence type="ECO:0000256" key="3">
    <source>
        <dbReference type="ARBA" id="ARBA00022475"/>
    </source>
</evidence>
<accession>A0A543KCD5</accession>
<dbReference type="PANTHER" id="PTHR34296:SF2">
    <property type="entry name" value="ABC TRANSPORTER GUANOSINE-BINDING PROTEIN NUPN"/>
    <property type="match status" value="1"/>
</dbReference>
<keyword evidence="4 7" id="KW-0732">Signal</keyword>
<dbReference type="InterPro" id="IPR028082">
    <property type="entry name" value="Peripla_BP_I"/>
</dbReference>
<keyword evidence="6" id="KW-0449">Lipoprotein</keyword>
<feature type="chain" id="PRO_5022145947" evidence="7">
    <location>
        <begin position="24"/>
        <end position="329"/>
    </location>
</feature>
<evidence type="ECO:0000256" key="4">
    <source>
        <dbReference type="ARBA" id="ARBA00022729"/>
    </source>
</evidence>
<keyword evidence="5" id="KW-0472">Membrane</keyword>
<comment type="subcellular location">
    <subcellularLocation>
        <location evidence="1">Cell membrane</location>
        <topology evidence="1">Lipid-anchor</topology>
    </subcellularLocation>
</comment>
<dbReference type="EMBL" id="VFPT01000001">
    <property type="protein sequence ID" value="TQM92748.1"/>
    <property type="molecule type" value="Genomic_DNA"/>
</dbReference>
<evidence type="ECO:0000313" key="9">
    <source>
        <dbReference type="EMBL" id="TQM92748.1"/>
    </source>
</evidence>
<dbReference type="GO" id="GO:0005886">
    <property type="term" value="C:plasma membrane"/>
    <property type="evidence" value="ECO:0007669"/>
    <property type="project" value="UniProtKB-SubCell"/>
</dbReference>
<proteinExistence type="inferred from homology"/>
<dbReference type="InterPro" id="IPR050957">
    <property type="entry name" value="BMP_lipoprotein"/>
</dbReference>